<evidence type="ECO:0008006" key="3">
    <source>
        <dbReference type="Google" id="ProtNLM"/>
    </source>
</evidence>
<dbReference type="EMBL" id="VDFQ02000006">
    <property type="protein sequence ID" value="KAA1419744.1"/>
    <property type="molecule type" value="Genomic_DNA"/>
</dbReference>
<accession>A0A5Q6RNZ2</accession>
<evidence type="ECO:0000313" key="1">
    <source>
        <dbReference type="EMBL" id="KAA1419744.1"/>
    </source>
</evidence>
<dbReference type="OrthoDB" id="3694612at2"/>
<protein>
    <recommendedName>
        <fullName evidence="3">Anti-sigma factor</fullName>
    </recommendedName>
</protein>
<sequence length="143" mass="15105">MTNTGPKGLPEGASADVSWPPNSTVITVPAHPDFVASIRSVARSAAVLADLSLDDVEELQIGVDEAAALLLPLVDTEGTWLRARFEIDPGGVVITLDLVARDGARLDRSGLAWMMLTAIDPDVAVTEDGAFVAITIVRRRTTT</sequence>
<evidence type="ECO:0000313" key="2">
    <source>
        <dbReference type="Proteomes" id="UP000307768"/>
    </source>
</evidence>
<dbReference type="AlphaFoldDB" id="A0A5Q6RNZ2"/>
<proteinExistence type="predicted"/>
<reference evidence="1 2" key="1">
    <citation type="submission" date="2019-09" db="EMBL/GenBank/DDBJ databases">
        <title>Mumia zhuanghuii sp. nov. isolated from the intestinal contents of plateau pika (Ochotona curzoniae) in the Qinghai-Tibet plateau of China.</title>
        <authorList>
            <person name="Tian Z."/>
        </authorList>
    </citation>
    <scope>NUCLEOTIDE SEQUENCE [LARGE SCALE GENOMIC DNA]</scope>
    <source>
        <strain evidence="2">350</strain>
    </source>
</reference>
<name>A0A5Q6RNZ2_9ACTN</name>
<dbReference type="RefSeq" id="WP_149770967.1">
    <property type="nucleotide sequence ID" value="NZ_VDFQ02000006.1"/>
</dbReference>
<gene>
    <name evidence="1" type="ORF">FE697_017685</name>
</gene>
<comment type="caution">
    <text evidence="1">The sequence shown here is derived from an EMBL/GenBank/DDBJ whole genome shotgun (WGS) entry which is preliminary data.</text>
</comment>
<dbReference type="Proteomes" id="UP000307768">
    <property type="component" value="Unassembled WGS sequence"/>
</dbReference>
<organism evidence="1 2">
    <name type="scientific">Mumia zhuanghuii</name>
    <dbReference type="NCBI Taxonomy" id="2585211"/>
    <lineage>
        <taxon>Bacteria</taxon>
        <taxon>Bacillati</taxon>
        <taxon>Actinomycetota</taxon>
        <taxon>Actinomycetes</taxon>
        <taxon>Propionibacteriales</taxon>
        <taxon>Nocardioidaceae</taxon>
        <taxon>Mumia</taxon>
    </lineage>
</organism>